<dbReference type="Proteomes" id="UP001176059">
    <property type="component" value="Unassembled WGS sequence"/>
</dbReference>
<feature type="non-terminal residue" evidence="1">
    <location>
        <position position="83"/>
    </location>
</feature>
<proteinExistence type="predicted"/>
<evidence type="ECO:0000313" key="3">
    <source>
        <dbReference type="Proteomes" id="UP001176059"/>
    </source>
</evidence>
<reference evidence="1" key="1">
    <citation type="submission" date="2022-08" db="EMBL/GenBank/DDBJ databases">
        <authorList>
            <consortium name="DOE Joint Genome Institute"/>
            <person name="Min B."/>
            <person name="Sierra-Patev S."/>
            <person name="Naranjo-Ortiz M."/>
            <person name="Looney B."/>
            <person name="Konkel Z."/>
            <person name="Slot J.C."/>
            <person name="Sakamoto Y."/>
            <person name="Steenwyk J.L."/>
            <person name="Rokas A."/>
            <person name="Carro J."/>
            <person name="Camarero S."/>
            <person name="Ferreira P."/>
            <person name="Molpeceres G."/>
            <person name="Ruiz-duenas F.J."/>
            <person name="Serrano A."/>
            <person name="Henrissat B."/>
            <person name="Drula E."/>
            <person name="Hughes K.W."/>
            <person name="Mata J.L."/>
            <person name="Ishikawa N.K."/>
            <person name="Vargas-Isla R."/>
            <person name="Ushijima S."/>
            <person name="Smith C.A."/>
            <person name="Ahrendt S."/>
            <person name="Andreopoulos W."/>
            <person name="He G."/>
            <person name="LaButti K."/>
            <person name="Lipzen A."/>
            <person name="Ng V."/>
            <person name="Riley R."/>
            <person name="Sandor L."/>
            <person name="Barry K."/>
            <person name="Martinez A.T."/>
            <person name="Xiao Y."/>
            <person name="Gibbons J.G."/>
            <person name="Terashima K."/>
            <person name="Hibbett D.S."/>
            <person name="Grigoriev I.V."/>
        </authorList>
    </citation>
    <scope>NUCLEOTIDE SEQUENCE</scope>
    <source>
        <strain evidence="1">ET3784</strain>
    </source>
</reference>
<sequence length="83" mass="9604">GDVLAQTAQYHLDLSAPYPGEPMEQGDDHAYIGRFCVYRISNTHHVICDSHYYGSFEREEFVIPSAWLECANFCVVEWYAVKR</sequence>
<evidence type="ECO:0000313" key="2">
    <source>
        <dbReference type="EMBL" id="KAJ3735081.1"/>
    </source>
</evidence>
<name>A0AA38N220_9AGAR</name>
<dbReference type="AlphaFoldDB" id="A0AA38N220"/>
<accession>A0AA38N220</accession>
<reference evidence="1" key="2">
    <citation type="journal article" date="2023" name="Proc. Natl. Acad. Sci. U.S.A.">
        <title>A global phylogenomic analysis of the shiitake genus Lentinula.</title>
        <authorList>
            <person name="Sierra-Patev S."/>
            <person name="Min B."/>
            <person name="Naranjo-Ortiz M."/>
            <person name="Looney B."/>
            <person name="Konkel Z."/>
            <person name="Slot J.C."/>
            <person name="Sakamoto Y."/>
            <person name="Steenwyk J.L."/>
            <person name="Rokas A."/>
            <person name="Carro J."/>
            <person name="Camarero S."/>
            <person name="Ferreira P."/>
            <person name="Molpeceres G."/>
            <person name="Ruiz-Duenas F.J."/>
            <person name="Serrano A."/>
            <person name="Henrissat B."/>
            <person name="Drula E."/>
            <person name="Hughes K.W."/>
            <person name="Mata J.L."/>
            <person name="Ishikawa N.K."/>
            <person name="Vargas-Isla R."/>
            <person name="Ushijima S."/>
            <person name="Smith C.A."/>
            <person name="Donoghue J."/>
            <person name="Ahrendt S."/>
            <person name="Andreopoulos W."/>
            <person name="He G."/>
            <person name="LaButti K."/>
            <person name="Lipzen A."/>
            <person name="Ng V."/>
            <person name="Riley R."/>
            <person name="Sandor L."/>
            <person name="Barry K."/>
            <person name="Martinez A.T."/>
            <person name="Xiao Y."/>
            <person name="Gibbons J.G."/>
            <person name="Terashima K."/>
            <person name="Grigoriev I.V."/>
            <person name="Hibbett D."/>
        </authorList>
    </citation>
    <scope>NUCLEOTIDE SEQUENCE</scope>
    <source>
        <strain evidence="1">ET3784</strain>
    </source>
</reference>
<evidence type="ECO:0000313" key="1">
    <source>
        <dbReference type="EMBL" id="KAJ3734580.1"/>
    </source>
</evidence>
<keyword evidence="3" id="KW-1185">Reference proteome</keyword>
<feature type="non-terminal residue" evidence="1">
    <location>
        <position position="1"/>
    </location>
</feature>
<dbReference type="EMBL" id="JANVFO010000011">
    <property type="protein sequence ID" value="KAJ3735081.1"/>
    <property type="molecule type" value="Genomic_DNA"/>
</dbReference>
<gene>
    <name evidence="1" type="ORF">DFJ43DRAFT_973883</name>
    <name evidence="2" type="ORF">DFJ43DRAFT_985016</name>
</gene>
<organism evidence="1 3">
    <name type="scientific">Lentinula guzmanii</name>
    <dbReference type="NCBI Taxonomy" id="2804957"/>
    <lineage>
        <taxon>Eukaryota</taxon>
        <taxon>Fungi</taxon>
        <taxon>Dikarya</taxon>
        <taxon>Basidiomycota</taxon>
        <taxon>Agaricomycotina</taxon>
        <taxon>Agaricomycetes</taxon>
        <taxon>Agaricomycetidae</taxon>
        <taxon>Agaricales</taxon>
        <taxon>Marasmiineae</taxon>
        <taxon>Omphalotaceae</taxon>
        <taxon>Lentinula</taxon>
    </lineage>
</organism>
<comment type="caution">
    <text evidence="1">The sequence shown here is derived from an EMBL/GenBank/DDBJ whole genome shotgun (WGS) entry which is preliminary data.</text>
</comment>
<protein>
    <submittedName>
        <fullName evidence="1">Uncharacterized protein</fullName>
    </submittedName>
</protein>
<dbReference type="EMBL" id="JANVFO010000013">
    <property type="protein sequence ID" value="KAJ3734580.1"/>
    <property type="molecule type" value="Genomic_DNA"/>
</dbReference>